<evidence type="ECO:0000313" key="3">
    <source>
        <dbReference type="Proteomes" id="UP000681526"/>
    </source>
</evidence>
<accession>A0ABM8V6P4</accession>
<name>A0ABM8V6P4_THEXY</name>
<protein>
    <submittedName>
        <fullName evidence="2">Glycosyltransferase</fullName>
    </submittedName>
</protein>
<dbReference type="InterPro" id="IPR001173">
    <property type="entry name" value="Glyco_trans_2-like"/>
</dbReference>
<dbReference type="Proteomes" id="UP000681526">
    <property type="component" value="Unassembled WGS sequence"/>
</dbReference>
<organism evidence="2 3">
    <name type="scientific">Thermobacillus xylanilyticus</name>
    <dbReference type="NCBI Taxonomy" id="76633"/>
    <lineage>
        <taxon>Bacteria</taxon>
        <taxon>Bacillati</taxon>
        <taxon>Bacillota</taxon>
        <taxon>Bacilli</taxon>
        <taxon>Bacillales</taxon>
        <taxon>Paenibacillaceae</taxon>
        <taxon>Thermobacillus</taxon>
    </lineage>
</organism>
<sequence length="241" mass="27145">MKRMGPTVSIIIPFHNDPYIAQAVESALSQTYPYTEVIVVDDGSTACQHLLDPYRRHIHYLGKANGGTASALNHGIRMASGQYVAWLSSDDRFAPTKIERQVMHMHQTGAHICHTNFHVMNESGAIVQHNGAVVFPTAKQFAAAFLTFCPVNGCTVMMTKSLVAELGWFDESLPYTHDYDLWIRALLSGIDFHFINEPLTIYRRHAGMGTMRHYPAIQAEVQMVQNRYRHLLQHRVNAIPG</sequence>
<evidence type="ECO:0000313" key="2">
    <source>
        <dbReference type="EMBL" id="CAG5090771.1"/>
    </source>
</evidence>
<dbReference type="Gene3D" id="3.90.550.10">
    <property type="entry name" value="Spore Coat Polysaccharide Biosynthesis Protein SpsA, Chain A"/>
    <property type="match status" value="1"/>
</dbReference>
<proteinExistence type="predicted"/>
<dbReference type="Pfam" id="PF00535">
    <property type="entry name" value="Glycos_transf_2"/>
    <property type="match status" value="1"/>
</dbReference>
<dbReference type="EMBL" id="CAJRAY010000077">
    <property type="protein sequence ID" value="CAG5090771.1"/>
    <property type="molecule type" value="Genomic_DNA"/>
</dbReference>
<keyword evidence="3" id="KW-1185">Reference proteome</keyword>
<dbReference type="InterPro" id="IPR050834">
    <property type="entry name" value="Glycosyltransf_2"/>
</dbReference>
<reference evidence="2 3" key="1">
    <citation type="submission" date="2021-04" db="EMBL/GenBank/DDBJ databases">
        <authorList>
            <person name="Rakotoarivonina H."/>
        </authorList>
    </citation>
    <scope>NUCLEOTIDE SEQUENCE [LARGE SCALE GENOMIC DNA]</scope>
    <source>
        <strain evidence="2 3">XE</strain>
    </source>
</reference>
<dbReference type="InterPro" id="IPR029044">
    <property type="entry name" value="Nucleotide-diphossugar_trans"/>
</dbReference>
<dbReference type="SUPFAM" id="SSF53448">
    <property type="entry name" value="Nucleotide-diphospho-sugar transferases"/>
    <property type="match status" value="1"/>
</dbReference>
<dbReference type="PANTHER" id="PTHR43685">
    <property type="entry name" value="GLYCOSYLTRANSFERASE"/>
    <property type="match status" value="1"/>
</dbReference>
<feature type="domain" description="Glycosyltransferase 2-like" evidence="1">
    <location>
        <begin position="9"/>
        <end position="161"/>
    </location>
</feature>
<dbReference type="PANTHER" id="PTHR43685:SF2">
    <property type="entry name" value="GLYCOSYLTRANSFERASE 2-LIKE DOMAIN-CONTAINING PROTEIN"/>
    <property type="match status" value="1"/>
</dbReference>
<evidence type="ECO:0000259" key="1">
    <source>
        <dbReference type="Pfam" id="PF00535"/>
    </source>
</evidence>
<gene>
    <name evidence="2" type="primary">txxe 3085</name>
    <name evidence="2" type="ORF">TXXE_14630</name>
</gene>
<comment type="caution">
    <text evidence="2">The sequence shown here is derived from an EMBL/GenBank/DDBJ whole genome shotgun (WGS) entry which is preliminary data.</text>
</comment>